<dbReference type="CDD" id="cd16926">
    <property type="entry name" value="HATPase_MutL-MLH-PMS-like"/>
    <property type="match status" value="1"/>
</dbReference>
<dbReference type="Pfam" id="PF08676">
    <property type="entry name" value="MutL_C"/>
    <property type="match status" value="1"/>
</dbReference>
<dbReference type="SUPFAM" id="SSF118116">
    <property type="entry name" value="DNA mismatch repair protein MutL"/>
    <property type="match status" value="1"/>
</dbReference>
<dbReference type="InterPro" id="IPR042120">
    <property type="entry name" value="MutL_C_dimsub"/>
</dbReference>
<evidence type="ECO:0000256" key="5">
    <source>
        <dbReference type="HAMAP-Rule" id="MF_00149"/>
    </source>
</evidence>
<dbReference type="PANTHER" id="PTHR10073">
    <property type="entry name" value="DNA MISMATCH REPAIR PROTEIN MLH, PMS, MUTL"/>
    <property type="match status" value="1"/>
</dbReference>
<accession>A0A3P3XT90</accession>
<evidence type="ECO:0000313" key="8">
    <source>
        <dbReference type="EMBL" id="SLM19476.1"/>
    </source>
</evidence>
<dbReference type="PANTHER" id="PTHR10073:SF12">
    <property type="entry name" value="DNA MISMATCH REPAIR PROTEIN MLH1"/>
    <property type="match status" value="1"/>
</dbReference>
<dbReference type="GO" id="GO:0030983">
    <property type="term" value="F:mismatched DNA binding"/>
    <property type="evidence" value="ECO:0007669"/>
    <property type="project" value="InterPro"/>
</dbReference>
<evidence type="ECO:0000256" key="4">
    <source>
        <dbReference type="ARBA" id="ARBA00023204"/>
    </source>
</evidence>
<evidence type="ECO:0000256" key="1">
    <source>
        <dbReference type="ARBA" id="ARBA00006082"/>
    </source>
</evidence>
<dbReference type="AlphaFoldDB" id="A0A3P3XT90"/>
<sequence>MMGKIRILPPETSRRIAAGEVIDRPASALRELLDNAIDADAHDISVSITQGGIEEITVSDDGYGMSREDLALSIKEHATSKIYAPDDILRARTLGFRGEALASIAAVARLEIASRPRGLDEGWRLMSSPLQEPTVEPFPCKEGARITVRGLFESYPARKQFLKRPQSEAFLCRTTFVERALSHPDITFRWKSSNDLDVIMPSPQRERIVHCYPELSHIHMFDTSSKMDDMQVHLVYADISSYRRDRKFLQIFVNRRRVPEWGLINLMEYEFGKYLPGGAHAIAFLFLEIEPSLADFNIHPAKKEVRLKNPAQVRTSVHALLSNELNARYKGATQALETNFPAFGEIAFTSEETAFSPKFDESQPFTVEEKPGKWVNGAAFGKSSQNANMHQSGPPLPADFWQKVKQGQLSYPRYIGKGPGPFLLFELGDTLFILDQHAAHERILYDRIKSKKGESQSLLVPYVLEPHENEHYLKESEQNLDYIGYRIKKEADTWIVEAVPAIAAAQALEALVEWLSRPSSDATPIDAIAANLSCKAAIKDGDMLDQPSAERLIAEALALPEPRCPHGRPIFLAIPKEKLYAMFGRIIE</sequence>
<dbReference type="InterPro" id="IPR014762">
    <property type="entry name" value="DNA_mismatch_repair_CS"/>
</dbReference>
<organism evidence="8">
    <name type="scientific">uncultured spirochete</name>
    <dbReference type="NCBI Taxonomy" id="156406"/>
    <lineage>
        <taxon>Bacteria</taxon>
        <taxon>Pseudomonadati</taxon>
        <taxon>Spirochaetota</taxon>
        <taxon>Spirochaetia</taxon>
        <taxon>Spirochaetales</taxon>
        <taxon>environmental samples</taxon>
    </lineage>
</organism>
<dbReference type="Gene3D" id="3.30.565.10">
    <property type="entry name" value="Histidine kinase-like ATPase, C-terminal domain"/>
    <property type="match status" value="1"/>
</dbReference>
<dbReference type="GO" id="GO:0016887">
    <property type="term" value="F:ATP hydrolysis activity"/>
    <property type="evidence" value="ECO:0007669"/>
    <property type="project" value="InterPro"/>
</dbReference>
<evidence type="ECO:0000256" key="2">
    <source>
        <dbReference type="ARBA" id="ARBA00021975"/>
    </source>
</evidence>
<dbReference type="GO" id="GO:0006298">
    <property type="term" value="P:mismatch repair"/>
    <property type="evidence" value="ECO:0007669"/>
    <property type="project" value="UniProtKB-UniRule"/>
</dbReference>
<keyword evidence="3 5" id="KW-0227">DNA damage</keyword>
<dbReference type="SUPFAM" id="SSF54211">
    <property type="entry name" value="Ribosomal protein S5 domain 2-like"/>
    <property type="match status" value="1"/>
</dbReference>
<reference evidence="8" key="1">
    <citation type="submission" date="2017-02" db="EMBL/GenBank/DDBJ databases">
        <authorList>
            <person name="Regsiter A."/>
            <person name="William W."/>
        </authorList>
    </citation>
    <scope>NUCLEOTIDE SEQUENCE</scope>
    <source>
        <strain evidence="8">BdmA 4</strain>
    </source>
</reference>
<dbReference type="SMART" id="SM01340">
    <property type="entry name" value="DNA_mis_repair"/>
    <property type="match status" value="1"/>
</dbReference>
<dbReference type="InterPro" id="IPR038973">
    <property type="entry name" value="MutL/Mlh/Pms-like"/>
</dbReference>
<dbReference type="SMART" id="SM00853">
    <property type="entry name" value="MutL_C"/>
    <property type="match status" value="1"/>
</dbReference>
<dbReference type="InterPro" id="IPR002099">
    <property type="entry name" value="MutL/Mlh/PMS"/>
</dbReference>
<dbReference type="Gene3D" id="3.30.1540.20">
    <property type="entry name" value="MutL, C-terminal domain, dimerisation subdomain"/>
    <property type="match status" value="1"/>
</dbReference>
<dbReference type="EMBL" id="FWDO01000005">
    <property type="protein sequence ID" value="SLM19476.1"/>
    <property type="molecule type" value="Genomic_DNA"/>
</dbReference>
<keyword evidence="4 5" id="KW-0234">DNA repair</keyword>
<dbReference type="PROSITE" id="PS00058">
    <property type="entry name" value="DNA_MISMATCH_REPAIR_1"/>
    <property type="match status" value="1"/>
</dbReference>
<evidence type="ECO:0000259" key="7">
    <source>
        <dbReference type="SMART" id="SM01340"/>
    </source>
</evidence>
<dbReference type="Pfam" id="PF01119">
    <property type="entry name" value="DNA_mis_repair"/>
    <property type="match status" value="1"/>
</dbReference>
<dbReference type="InterPro" id="IPR020568">
    <property type="entry name" value="Ribosomal_Su5_D2-typ_SF"/>
</dbReference>
<dbReference type="InterPro" id="IPR020667">
    <property type="entry name" value="DNA_mismatch_repair_MutL"/>
</dbReference>
<dbReference type="CDD" id="cd00782">
    <property type="entry name" value="MutL_Trans"/>
    <property type="match status" value="1"/>
</dbReference>
<dbReference type="InterPro" id="IPR013507">
    <property type="entry name" value="DNA_mismatch_S5_2-like"/>
</dbReference>
<dbReference type="SUPFAM" id="SSF55874">
    <property type="entry name" value="ATPase domain of HSP90 chaperone/DNA topoisomerase II/histidine kinase"/>
    <property type="match status" value="1"/>
</dbReference>
<name>A0A3P3XT90_9SPIR</name>
<comment type="function">
    <text evidence="5">This protein is involved in the repair of mismatches in DNA. It is required for dam-dependent methyl-directed DNA mismatch repair. May act as a 'molecular matchmaker', a protein that promotes the formation of a stable complex between two or more DNA-binding proteins in an ATP-dependent manner without itself being part of a final effector complex.</text>
</comment>
<protein>
    <recommendedName>
        <fullName evidence="2 5">DNA mismatch repair protein MutL</fullName>
    </recommendedName>
</protein>
<feature type="domain" description="DNA mismatch repair protein S5" evidence="7">
    <location>
        <begin position="208"/>
        <end position="326"/>
    </location>
</feature>
<feature type="domain" description="MutL C-terminal dimerisation" evidence="6">
    <location>
        <begin position="414"/>
        <end position="544"/>
    </location>
</feature>
<dbReference type="Pfam" id="PF13589">
    <property type="entry name" value="HATPase_c_3"/>
    <property type="match status" value="1"/>
</dbReference>
<gene>
    <name evidence="5" type="primary">mutL</name>
    <name evidence="8" type="ORF">SPIRO4BDMA_50991</name>
</gene>
<dbReference type="Gene3D" id="3.30.1370.100">
    <property type="entry name" value="MutL, C-terminal domain, regulatory subdomain"/>
    <property type="match status" value="1"/>
</dbReference>
<dbReference type="InterPro" id="IPR014790">
    <property type="entry name" value="MutL_C"/>
</dbReference>
<dbReference type="NCBIfam" id="TIGR00585">
    <property type="entry name" value="mutl"/>
    <property type="match status" value="1"/>
</dbReference>
<dbReference type="GO" id="GO:0032300">
    <property type="term" value="C:mismatch repair complex"/>
    <property type="evidence" value="ECO:0007669"/>
    <property type="project" value="InterPro"/>
</dbReference>
<dbReference type="Gene3D" id="3.30.230.10">
    <property type="match status" value="1"/>
</dbReference>
<dbReference type="InterPro" id="IPR014721">
    <property type="entry name" value="Ribsml_uS5_D2-typ_fold_subgr"/>
</dbReference>
<dbReference type="HAMAP" id="MF_00149">
    <property type="entry name" value="DNA_mis_repair"/>
    <property type="match status" value="1"/>
</dbReference>
<evidence type="ECO:0000256" key="3">
    <source>
        <dbReference type="ARBA" id="ARBA00022763"/>
    </source>
</evidence>
<dbReference type="InterPro" id="IPR042121">
    <property type="entry name" value="MutL_C_regsub"/>
</dbReference>
<evidence type="ECO:0000259" key="6">
    <source>
        <dbReference type="SMART" id="SM00853"/>
    </source>
</evidence>
<dbReference type="InterPro" id="IPR037198">
    <property type="entry name" value="MutL_C_sf"/>
</dbReference>
<proteinExistence type="inferred from homology"/>
<dbReference type="GO" id="GO:0140664">
    <property type="term" value="F:ATP-dependent DNA damage sensor activity"/>
    <property type="evidence" value="ECO:0007669"/>
    <property type="project" value="InterPro"/>
</dbReference>
<dbReference type="FunFam" id="3.30.565.10:FF:000003">
    <property type="entry name" value="DNA mismatch repair endonuclease MutL"/>
    <property type="match status" value="1"/>
</dbReference>
<dbReference type="InterPro" id="IPR036890">
    <property type="entry name" value="HATPase_C_sf"/>
</dbReference>
<dbReference type="GO" id="GO:0005524">
    <property type="term" value="F:ATP binding"/>
    <property type="evidence" value="ECO:0007669"/>
    <property type="project" value="InterPro"/>
</dbReference>
<comment type="similarity">
    <text evidence="1 5">Belongs to the DNA mismatch repair MutL/HexB family.</text>
</comment>